<gene>
    <name evidence="2" type="ORF">Lalb_Chr16g0385141</name>
</gene>
<feature type="coiled-coil region" evidence="1">
    <location>
        <begin position="67"/>
        <end position="104"/>
    </location>
</feature>
<proteinExistence type="predicted"/>
<evidence type="ECO:0000313" key="2">
    <source>
        <dbReference type="EMBL" id="KAE9597305.1"/>
    </source>
</evidence>
<keyword evidence="1" id="KW-0175">Coiled coil</keyword>
<dbReference type="Pfam" id="PF12507">
    <property type="entry name" value="HCMV_UL139"/>
    <property type="match status" value="1"/>
</dbReference>
<accession>A0A6A4P3Q8</accession>
<dbReference type="OrthoDB" id="1903594at2759"/>
<dbReference type="AlphaFoldDB" id="A0A6A4P3Q8"/>
<keyword evidence="3" id="KW-1185">Reference proteome</keyword>
<sequence length="207" mass="24241">MAFSAAFNERLHQMDRTRIQRLSQLQAEKELQSKKSLILASKLAKIRAMEQRCLMLDHKIASQSFKILSLKSQIENLEVKYESVSQELRSLQDEVEELEELHKRKDIFYESKRIEMKEFKETAEKFVAKCQMEVASLRSRVNELRLSLMESNNRNSGNSEIASAEMRRSELLAEKERVCINVASNHQIKAKLQKQLQNILITQTRRD</sequence>
<dbReference type="PANTHER" id="PTHR37214">
    <property type="entry name" value="CYTOMEGALOVIRUS UL139 PROTEIN"/>
    <property type="match status" value="1"/>
</dbReference>
<name>A0A6A4P3Q8_LUPAL</name>
<organism evidence="2 3">
    <name type="scientific">Lupinus albus</name>
    <name type="common">White lupine</name>
    <name type="synonym">Lupinus termis</name>
    <dbReference type="NCBI Taxonomy" id="3870"/>
    <lineage>
        <taxon>Eukaryota</taxon>
        <taxon>Viridiplantae</taxon>
        <taxon>Streptophyta</taxon>
        <taxon>Embryophyta</taxon>
        <taxon>Tracheophyta</taxon>
        <taxon>Spermatophyta</taxon>
        <taxon>Magnoliopsida</taxon>
        <taxon>eudicotyledons</taxon>
        <taxon>Gunneridae</taxon>
        <taxon>Pentapetalae</taxon>
        <taxon>rosids</taxon>
        <taxon>fabids</taxon>
        <taxon>Fabales</taxon>
        <taxon>Fabaceae</taxon>
        <taxon>Papilionoideae</taxon>
        <taxon>50 kb inversion clade</taxon>
        <taxon>genistoids sensu lato</taxon>
        <taxon>core genistoids</taxon>
        <taxon>Genisteae</taxon>
        <taxon>Lupinus</taxon>
    </lineage>
</organism>
<dbReference type="PANTHER" id="PTHR37214:SF2">
    <property type="entry name" value="CYTOMEGALOVIRUS UL139 PROTEIN"/>
    <property type="match status" value="1"/>
</dbReference>
<evidence type="ECO:0000256" key="1">
    <source>
        <dbReference type="SAM" id="Coils"/>
    </source>
</evidence>
<dbReference type="Proteomes" id="UP000447434">
    <property type="component" value="Chromosome 16"/>
</dbReference>
<dbReference type="EMBL" id="WOCE01000016">
    <property type="protein sequence ID" value="KAE9597305.1"/>
    <property type="molecule type" value="Genomic_DNA"/>
</dbReference>
<evidence type="ECO:0000313" key="3">
    <source>
        <dbReference type="Proteomes" id="UP000447434"/>
    </source>
</evidence>
<protein>
    <submittedName>
        <fullName evidence="2">Putative herpesvirus UL139, cytomegalovirus</fullName>
    </submittedName>
</protein>
<comment type="caution">
    <text evidence="2">The sequence shown here is derived from an EMBL/GenBank/DDBJ whole genome shotgun (WGS) entry which is preliminary data.</text>
</comment>
<dbReference type="InterPro" id="IPR021042">
    <property type="entry name" value="Herpes_UL139_cytomegalovirus"/>
</dbReference>
<reference evidence="3" key="1">
    <citation type="journal article" date="2020" name="Nat. Commun.">
        <title>Genome sequence of the cluster root forming white lupin.</title>
        <authorList>
            <person name="Hufnagel B."/>
            <person name="Marques A."/>
            <person name="Soriano A."/>
            <person name="Marques L."/>
            <person name="Divol F."/>
            <person name="Doumas P."/>
            <person name="Sallet E."/>
            <person name="Mancinotti D."/>
            <person name="Carrere S."/>
            <person name="Marande W."/>
            <person name="Arribat S."/>
            <person name="Keller J."/>
            <person name="Huneau C."/>
            <person name="Blein T."/>
            <person name="Aime D."/>
            <person name="Laguerre M."/>
            <person name="Taylor J."/>
            <person name="Schubert V."/>
            <person name="Nelson M."/>
            <person name="Geu-Flores F."/>
            <person name="Crespi M."/>
            <person name="Gallardo-Guerrero K."/>
            <person name="Delaux P.-M."/>
            <person name="Salse J."/>
            <person name="Berges H."/>
            <person name="Guyot R."/>
            <person name="Gouzy J."/>
            <person name="Peret B."/>
        </authorList>
    </citation>
    <scope>NUCLEOTIDE SEQUENCE [LARGE SCALE GENOMIC DNA]</scope>
    <source>
        <strain evidence="3">cv. Amiga</strain>
    </source>
</reference>